<feature type="region of interest" description="Disordered" evidence="2">
    <location>
        <begin position="491"/>
        <end position="510"/>
    </location>
</feature>
<dbReference type="Proteomes" id="UP000092730">
    <property type="component" value="Chromosome 6"/>
</dbReference>
<feature type="region of interest" description="Disordered" evidence="2">
    <location>
        <begin position="158"/>
        <end position="321"/>
    </location>
</feature>
<dbReference type="RefSeq" id="XP_019044434.1">
    <property type="nucleotide sequence ID" value="XM_019192957.1"/>
</dbReference>
<dbReference type="STRING" id="1296100.A0A1B9FX72"/>
<organism evidence="3">
    <name type="scientific">Kwoniella bestiolae CBS 10118</name>
    <dbReference type="NCBI Taxonomy" id="1296100"/>
    <lineage>
        <taxon>Eukaryota</taxon>
        <taxon>Fungi</taxon>
        <taxon>Dikarya</taxon>
        <taxon>Basidiomycota</taxon>
        <taxon>Agaricomycotina</taxon>
        <taxon>Tremellomycetes</taxon>
        <taxon>Tremellales</taxon>
        <taxon>Cryptococcaceae</taxon>
        <taxon>Kwoniella</taxon>
    </lineage>
</organism>
<evidence type="ECO:0000256" key="1">
    <source>
        <dbReference type="SAM" id="Coils"/>
    </source>
</evidence>
<protein>
    <submittedName>
        <fullName evidence="3">Uncharacterized protein</fullName>
    </submittedName>
</protein>
<dbReference type="VEuPathDB" id="FungiDB:I302_06345"/>
<name>A0A1B9FX72_9TREE</name>
<feature type="coiled-coil region" evidence="1">
    <location>
        <begin position="437"/>
        <end position="468"/>
    </location>
</feature>
<reference evidence="4" key="2">
    <citation type="submission" date="2013-07" db="EMBL/GenBank/DDBJ databases">
        <authorList>
            <consortium name="The Broad Institute Genome Sequencing Platform"/>
            <person name="Cuomo C."/>
            <person name="Litvintseva A."/>
            <person name="Chen Y."/>
            <person name="Heitman J."/>
            <person name="Sun S."/>
            <person name="Springer D."/>
            <person name="Dromer F."/>
            <person name="Young S.K."/>
            <person name="Zeng Q."/>
            <person name="Gargeya S."/>
            <person name="Fitzgerald M."/>
            <person name="Abouelleil A."/>
            <person name="Alvarado L."/>
            <person name="Berlin A.M."/>
            <person name="Chapman S.B."/>
            <person name="Dewar J."/>
            <person name="Goldberg J."/>
            <person name="Griggs A."/>
            <person name="Gujja S."/>
            <person name="Hansen M."/>
            <person name="Howarth C."/>
            <person name="Imamovic A."/>
            <person name="Larimer J."/>
            <person name="McCowan C."/>
            <person name="Murphy C."/>
            <person name="Pearson M."/>
            <person name="Priest M."/>
            <person name="Roberts A."/>
            <person name="Saif S."/>
            <person name="Shea T."/>
            <person name="Sykes S."/>
            <person name="Wortman J."/>
            <person name="Nusbaum C."/>
            <person name="Birren B."/>
        </authorList>
    </citation>
    <scope>NUCLEOTIDE SEQUENCE</scope>
    <source>
        <strain evidence="4">CBS 10118</strain>
    </source>
</reference>
<dbReference type="AlphaFoldDB" id="A0A1B9FX72"/>
<dbReference type="GeneID" id="30210744"/>
<keyword evidence="5" id="KW-1185">Reference proteome</keyword>
<feature type="compositionally biased region" description="Acidic residues" evidence="2">
    <location>
        <begin position="498"/>
        <end position="510"/>
    </location>
</feature>
<evidence type="ECO:0000313" key="5">
    <source>
        <dbReference type="Proteomes" id="UP000092730"/>
    </source>
</evidence>
<keyword evidence="1" id="KW-0175">Coiled coil</keyword>
<reference evidence="3" key="1">
    <citation type="submission" date="2013-07" db="EMBL/GenBank/DDBJ databases">
        <title>The Genome Sequence of Cryptococcus bestiolae CBS10118.</title>
        <authorList>
            <consortium name="The Broad Institute Genome Sequencing Platform"/>
            <person name="Cuomo C."/>
            <person name="Litvintseva A."/>
            <person name="Chen Y."/>
            <person name="Heitman J."/>
            <person name="Sun S."/>
            <person name="Springer D."/>
            <person name="Dromer F."/>
            <person name="Young S.K."/>
            <person name="Zeng Q."/>
            <person name="Gargeya S."/>
            <person name="Fitzgerald M."/>
            <person name="Abouelleil A."/>
            <person name="Alvarado L."/>
            <person name="Berlin A.M."/>
            <person name="Chapman S.B."/>
            <person name="Dewar J."/>
            <person name="Goldberg J."/>
            <person name="Griggs A."/>
            <person name="Gujja S."/>
            <person name="Hansen M."/>
            <person name="Howarth C."/>
            <person name="Imamovic A."/>
            <person name="Larimer J."/>
            <person name="McCowan C."/>
            <person name="Murphy C."/>
            <person name="Pearson M."/>
            <person name="Priest M."/>
            <person name="Roberts A."/>
            <person name="Saif S."/>
            <person name="Shea T."/>
            <person name="Sykes S."/>
            <person name="Wortman J."/>
            <person name="Nusbaum C."/>
            <person name="Birren B."/>
        </authorList>
    </citation>
    <scope>NUCLEOTIDE SEQUENCE [LARGE SCALE GENOMIC DNA]</scope>
    <source>
        <strain evidence="3">CBS 10118</strain>
    </source>
</reference>
<dbReference type="KEGG" id="kbi:30210744"/>
<evidence type="ECO:0000313" key="3">
    <source>
        <dbReference type="EMBL" id="OCF23364.1"/>
    </source>
</evidence>
<reference evidence="4" key="4">
    <citation type="submission" date="2024-02" db="EMBL/GenBank/DDBJ databases">
        <title>Comparative genomics of Cryptococcus and Kwoniella reveals pathogenesis evolution and contrasting modes of karyotype evolution via chromosome fusion or intercentromeric recombination.</title>
        <authorList>
            <person name="Coelho M.A."/>
            <person name="David-Palma M."/>
            <person name="Shea T."/>
            <person name="Bowers K."/>
            <person name="McGinley-Smith S."/>
            <person name="Mohammad A.W."/>
            <person name="Gnirke A."/>
            <person name="Yurkov A.M."/>
            <person name="Nowrousian M."/>
            <person name="Sun S."/>
            <person name="Cuomo C.A."/>
            <person name="Heitman J."/>
        </authorList>
    </citation>
    <scope>NUCLEOTIDE SEQUENCE</scope>
    <source>
        <strain evidence="4">CBS 10118</strain>
    </source>
</reference>
<accession>A0A1B9FX72</accession>
<proteinExistence type="predicted"/>
<dbReference type="EMBL" id="KI894023">
    <property type="protein sequence ID" value="OCF23364.1"/>
    <property type="molecule type" value="Genomic_DNA"/>
</dbReference>
<reference evidence="3" key="3">
    <citation type="submission" date="2014-01" db="EMBL/GenBank/DDBJ databases">
        <title>Evolution of pathogenesis and genome organization in the Tremellales.</title>
        <authorList>
            <person name="Cuomo C."/>
            <person name="Litvintseva A."/>
            <person name="Heitman J."/>
            <person name="Chen Y."/>
            <person name="Sun S."/>
            <person name="Springer D."/>
            <person name="Dromer F."/>
            <person name="Young S."/>
            <person name="Zeng Q."/>
            <person name="Chapman S."/>
            <person name="Gujja S."/>
            <person name="Saif S."/>
            <person name="Birren B."/>
        </authorList>
    </citation>
    <scope>NUCLEOTIDE SEQUENCE</scope>
    <source>
        <strain evidence="3">CBS 10118</strain>
    </source>
</reference>
<evidence type="ECO:0000313" key="4">
    <source>
        <dbReference type="EMBL" id="WVW85877.1"/>
    </source>
</evidence>
<sequence>MKSNGIDIQYLDANGNLVEEGDDNSFMRVRLRSCILCVTDLKIACSHPNADLMVNETKKLIKYIRKDQFGPDAVIELEDWREEEKKILVGKLGQRSKQGAATEEQKKAAYDTSISKLFSWYVRLQLKPREKAWADWEGGERYGVDKNFGVDKANVEGKGKEVKKMDQDGDEMGIEKGNLEKNNENEDMGKEKGGDGSDPWDGQENDLLRDRPLPFPSIPHQEDYYPDVDDFTTNFDGPMLPAPQQDSAPQPSPSGPSSVSGPKDPSTPPPRSSLPPPRQPPPPPPHHPSPRPSPSSNPPSPSPPSSPGADEDDEEFGPVDTIIFDDAIVHTREKNAELLAQARARPLRFPSPGTIERVEAAAEKVARRYDRQPAWIDLRSYVTTFEHGADLGRKEVSDLYREKEEQRARDLLAQEQAKTKRLRGQLAKMGEARKAYVAAMEERMSNMKREYEEALGRVAKKAKRASKRAKLSLKHSQRLYNAEERRLGYEITQWSSEESSDDDMDDEKGK</sequence>
<feature type="compositionally biased region" description="Basic and acidic residues" evidence="2">
    <location>
        <begin position="158"/>
        <end position="195"/>
    </location>
</feature>
<evidence type="ECO:0000256" key="2">
    <source>
        <dbReference type="SAM" id="MobiDB-lite"/>
    </source>
</evidence>
<feature type="compositionally biased region" description="Low complexity" evidence="2">
    <location>
        <begin position="242"/>
        <end position="264"/>
    </location>
</feature>
<dbReference type="EMBL" id="CP144546">
    <property type="protein sequence ID" value="WVW85877.1"/>
    <property type="molecule type" value="Genomic_DNA"/>
</dbReference>
<gene>
    <name evidence="3" type="ORF">I302_06345</name>
    <name evidence="4" type="ORF">I302_107915</name>
</gene>
<feature type="compositionally biased region" description="Pro residues" evidence="2">
    <location>
        <begin position="265"/>
        <end position="306"/>
    </location>
</feature>